<dbReference type="PROSITE" id="PS50948">
    <property type="entry name" value="PAN"/>
    <property type="match status" value="1"/>
</dbReference>
<dbReference type="AlphaFoldDB" id="A0A2K3K2X8"/>
<keyword evidence="2" id="KW-0430">Lectin</keyword>
<dbReference type="InterPro" id="IPR003609">
    <property type="entry name" value="Pan_app"/>
</dbReference>
<evidence type="ECO:0000259" key="1">
    <source>
        <dbReference type="PROSITE" id="PS50948"/>
    </source>
</evidence>
<reference evidence="2 3" key="2">
    <citation type="journal article" date="2017" name="Front. Plant Sci.">
        <title>Gene Classification and Mining of Molecular Markers Useful in Red Clover (Trifolium pratense) Breeding.</title>
        <authorList>
            <person name="Istvanek J."/>
            <person name="Dluhosova J."/>
            <person name="Dluhos P."/>
            <person name="Patkova L."/>
            <person name="Nedelnik J."/>
            <person name="Repkova J."/>
        </authorList>
    </citation>
    <scope>NUCLEOTIDE SEQUENCE [LARGE SCALE GENOMIC DNA]</scope>
    <source>
        <strain evidence="3">cv. Tatra</strain>
        <tissue evidence="2">Young leaves</tissue>
    </source>
</reference>
<feature type="non-terminal residue" evidence="2">
    <location>
        <position position="72"/>
    </location>
</feature>
<keyword evidence="2" id="KW-0808">Transferase</keyword>
<dbReference type="GO" id="GO:0016301">
    <property type="term" value="F:kinase activity"/>
    <property type="evidence" value="ECO:0007669"/>
    <property type="project" value="UniProtKB-KW"/>
</dbReference>
<dbReference type="Proteomes" id="UP000236291">
    <property type="component" value="Unassembled WGS sequence"/>
</dbReference>
<feature type="domain" description="Apple" evidence="1">
    <location>
        <begin position="1"/>
        <end position="65"/>
    </location>
</feature>
<keyword evidence="2" id="KW-0675">Receptor</keyword>
<dbReference type="Pfam" id="PF08276">
    <property type="entry name" value="PAN_2"/>
    <property type="match status" value="1"/>
</dbReference>
<sequence length="72" mass="8311">MVAVDREENCTSKCLETCPPCQAYSYVPPLTQRTLNPSTCWIWTQNLTTVKENYTDGDDHRRLFVLVDKSDI</sequence>
<dbReference type="EMBL" id="ASHM01137508">
    <property type="protein sequence ID" value="PNX60612.1"/>
    <property type="molecule type" value="Genomic_DNA"/>
</dbReference>
<accession>A0A2K3K2X8</accession>
<evidence type="ECO:0000313" key="3">
    <source>
        <dbReference type="Proteomes" id="UP000236291"/>
    </source>
</evidence>
<dbReference type="GO" id="GO:0030246">
    <property type="term" value="F:carbohydrate binding"/>
    <property type="evidence" value="ECO:0007669"/>
    <property type="project" value="UniProtKB-KW"/>
</dbReference>
<protein>
    <submittedName>
        <fullName evidence="2">G-type lectin S-receptor-like serine/threonine-protein kinase</fullName>
    </submittedName>
</protein>
<reference evidence="2 3" key="1">
    <citation type="journal article" date="2014" name="Am. J. Bot.">
        <title>Genome assembly and annotation for red clover (Trifolium pratense; Fabaceae).</title>
        <authorList>
            <person name="Istvanek J."/>
            <person name="Jaros M."/>
            <person name="Krenek A."/>
            <person name="Repkova J."/>
        </authorList>
    </citation>
    <scope>NUCLEOTIDE SEQUENCE [LARGE SCALE GENOMIC DNA]</scope>
    <source>
        <strain evidence="3">cv. Tatra</strain>
        <tissue evidence="2">Young leaves</tissue>
    </source>
</reference>
<gene>
    <name evidence="2" type="ORF">L195_g060268</name>
</gene>
<comment type="caution">
    <text evidence="2">The sequence shown here is derived from an EMBL/GenBank/DDBJ whole genome shotgun (WGS) entry which is preliminary data.</text>
</comment>
<evidence type="ECO:0000313" key="2">
    <source>
        <dbReference type="EMBL" id="PNX60612.1"/>
    </source>
</evidence>
<keyword evidence="2" id="KW-0418">Kinase</keyword>
<organism evidence="2 3">
    <name type="scientific">Trifolium pratense</name>
    <name type="common">Red clover</name>
    <dbReference type="NCBI Taxonomy" id="57577"/>
    <lineage>
        <taxon>Eukaryota</taxon>
        <taxon>Viridiplantae</taxon>
        <taxon>Streptophyta</taxon>
        <taxon>Embryophyta</taxon>
        <taxon>Tracheophyta</taxon>
        <taxon>Spermatophyta</taxon>
        <taxon>Magnoliopsida</taxon>
        <taxon>eudicotyledons</taxon>
        <taxon>Gunneridae</taxon>
        <taxon>Pentapetalae</taxon>
        <taxon>rosids</taxon>
        <taxon>fabids</taxon>
        <taxon>Fabales</taxon>
        <taxon>Fabaceae</taxon>
        <taxon>Papilionoideae</taxon>
        <taxon>50 kb inversion clade</taxon>
        <taxon>NPAAA clade</taxon>
        <taxon>Hologalegina</taxon>
        <taxon>IRL clade</taxon>
        <taxon>Trifolieae</taxon>
        <taxon>Trifolium</taxon>
    </lineage>
</organism>
<name>A0A2K3K2X8_TRIPR</name>
<proteinExistence type="predicted"/>